<keyword evidence="8" id="KW-0406">Ion transport</keyword>
<evidence type="ECO:0000256" key="3">
    <source>
        <dbReference type="ARBA" id="ARBA00022475"/>
    </source>
</evidence>
<name>A0ABS1HBC7_9BACL</name>
<dbReference type="CDD" id="cd03214">
    <property type="entry name" value="ABC_Iron-Siderophores_B12_Hemin"/>
    <property type="match status" value="1"/>
</dbReference>
<dbReference type="RefSeq" id="WP_200750084.1">
    <property type="nucleotide sequence ID" value="NZ_JAEOAH010000037.1"/>
</dbReference>
<protein>
    <submittedName>
        <fullName evidence="11">ABC transporter ATP-binding protein</fullName>
    </submittedName>
</protein>
<dbReference type="GO" id="GO:0005524">
    <property type="term" value="F:ATP binding"/>
    <property type="evidence" value="ECO:0007669"/>
    <property type="project" value="UniProtKB-KW"/>
</dbReference>
<evidence type="ECO:0000256" key="6">
    <source>
        <dbReference type="ARBA" id="ARBA00022840"/>
    </source>
</evidence>
<evidence type="ECO:0000256" key="5">
    <source>
        <dbReference type="ARBA" id="ARBA00022741"/>
    </source>
</evidence>
<sequence>MLKAQLLNISYDHKKVLDDFNLNVEKGEIISIIGPNGSGKSTALKAMSRLIPVKKEKIFLDGRDLQSLGTKAISQMMSVLFQSNEPPSDITVEELVRYGRIPHKKWYERTNEEDLSIVEWAIEKTGLTPLKERLVSSLSGGESQRAWIAMSLAQRPKILLLDEPTTYLDIAHQLQLLELIHTVNRELGMTIVMVLHDLNQASIYSDKICVISKGIVVKYGTSEEVMTQEMIRNVYGVECEIDTHFQHGKPRINLMGISRVATQ</sequence>
<dbReference type="PROSITE" id="PS00211">
    <property type="entry name" value="ABC_TRANSPORTER_1"/>
    <property type="match status" value="1"/>
</dbReference>
<comment type="caution">
    <text evidence="11">The sequence shown here is derived from an EMBL/GenBank/DDBJ whole genome shotgun (WGS) entry which is preliminary data.</text>
</comment>
<dbReference type="PANTHER" id="PTHR42771">
    <property type="entry name" value="IRON(3+)-HYDROXAMATE IMPORT ATP-BINDING PROTEIN FHUC"/>
    <property type="match status" value="1"/>
</dbReference>
<keyword evidence="9" id="KW-0472">Membrane</keyword>
<gene>
    <name evidence="11" type="ORF">JFL43_17850</name>
</gene>
<proteinExistence type="predicted"/>
<keyword evidence="3" id="KW-1003">Cell membrane</keyword>
<feature type="domain" description="ABC transporter" evidence="10">
    <location>
        <begin position="2"/>
        <end position="238"/>
    </location>
</feature>
<keyword evidence="6 11" id="KW-0067">ATP-binding</keyword>
<evidence type="ECO:0000256" key="7">
    <source>
        <dbReference type="ARBA" id="ARBA00023004"/>
    </source>
</evidence>
<dbReference type="PANTHER" id="PTHR42771:SF4">
    <property type="entry name" value="IRON(3+)-HYDROXAMATE IMPORT ATP-BINDING PROTEIN FHUC"/>
    <property type="match status" value="1"/>
</dbReference>
<keyword evidence="7" id="KW-0408">Iron</keyword>
<evidence type="ECO:0000256" key="8">
    <source>
        <dbReference type="ARBA" id="ARBA00023065"/>
    </source>
</evidence>
<evidence type="ECO:0000256" key="4">
    <source>
        <dbReference type="ARBA" id="ARBA00022496"/>
    </source>
</evidence>
<keyword evidence="4" id="KW-0410">Iron transport</keyword>
<evidence type="ECO:0000256" key="1">
    <source>
        <dbReference type="ARBA" id="ARBA00004202"/>
    </source>
</evidence>
<evidence type="ECO:0000256" key="9">
    <source>
        <dbReference type="ARBA" id="ARBA00023136"/>
    </source>
</evidence>
<dbReference type="InterPro" id="IPR027417">
    <property type="entry name" value="P-loop_NTPase"/>
</dbReference>
<evidence type="ECO:0000313" key="12">
    <source>
        <dbReference type="Proteomes" id="UP000618943"/>
    </source>
</evidence>
<dbReference type="SUPFAM" id="SSF52540">
    <property type="entry name" value="P-loop containing nucleoside triphosphate hydrolases"/>
    <property type="match status" value="1"/>
</dbReference>
<dbReference type="SMART" id="SM00382">
    <property type="entry name" value="AAA"/>
    <property type="match status" value="1"/>
</dbReference>
<dbReference type="InterPro" id="IPR051535">
    <property type="entry name" value="Siderophore_ABC-ATPase"/>
</dbReference>
<organism evidence="11 12">
    <name type="scientific">Viridibacillus soli</name>
    <dbReference type="NCBI Taxonomy" id="2798301"/>
    <lineage>
        <taxon>Bacteria</taxon>
        <taxon>Bacillati</taxon>
        <taxon>Bacillota</taxon>
        <taxon>Bacilli</taxon>
        <taxon>Bacillales</taxon>
        <taxon>Caryophanaceae</taxon>
        <taxon>Viridibacillus</taxon>
    </lineage>
</organism>
<reference evidence="11 12" key="1">
    <citation type="submission" date="2020-12" db="EMBL/GenBank/DDBJ databases">
        <title>YIM B01967 draft genome.</title>
        <authorList>
            <person name="Yan X."/>
        </authorList>
    </citation>
    <scope>NUCLEOTIDE SEQUENCE [LARGE SCALE GENOMIC DNA]</scope>
    <source>
        <strain evidence="11 12">YIM B01967</strain>
    </source>
</reference>
<keyword evidence="12" id="KW-1185">Reference proteome</keyword>
<dbReference type="InterPro" id="IPR003439">
    <property type="entry name" value="ABC_transporter-like_ATP-bd"/>
</dbReference>
<evidence type="ECO:0000259" key="10">
    <source>
        <dbReference type="PROSITE" id="PS50893"/>
    </source>
</evidence>
<dbReference type="PROSITE" id="PS50893">
    <property type="entry name" value="ABC_TRANSPORTER_2"/>
    <property type="match status" value="1"/>
</dbReference>
<accession>A0ABS1HBC7</accession>
<comment type="subcellular location">
    <subcellularLocation>
        <location evidence="1">Cell membrane</location>
        <topology evidence="1">Peripheral membrane protein</topology>
    </subcellularLocation>
</comment>
<evidence type="ECO:0000313" key="11">
    <source>
        <dbReference type="EMBL" id="MBK3496691.1"/>
    </source>
</evidence>
<keyword evidence="5" id="KW-0547">Nucleotide-binding</keyword>
<dbReference type="InterPro" id="IPR017871">
    <property type="entry name" value="ABC_transporter-like_CS"/>
</dbReference>
<evidence type="ECO:0000256" key="2">
    <source>
        <dbReference type="ARBA" id="ARBA00022448"/>
    </source>
</evidence>
<dbReference type="Proteomes" id="UP000618943">
    <property type="component" value="Unassembled WGS sequence"/>
</dbReference>
<dbReference type="Gene3D" id="3.40.50.300">
    <property type="entry name" value="P-loop containing nucleotide triphosphate hydrolases"/>
    <property type="match status" value="1"/>
</dbReference>
<dbReference type="InterPro" id="IPR003593">
    <property type="entry name" value="AAA+_ATPase"/>
</dbReference>
<dbReference type="Pfam" id="PF00005">
    <property type="entry name" value="ABC_tran"/>
    <property type="match status" value="1"/>
</dbReference>
<dbReference type="EMBL" id="JAEOAH010000037">
    <property type="protein sequence ID" value="MBK3496691.1"/>
    <property type="molecule type" value="Genomic_DNA"/>
</dbReference>
<keyword evidence="2" id="KW-0813">Transport</keyword>